<dbReference type="PIRSF" id="PIRSF006661">
    <property type="entry name" value="PP-lp_UCP006661"/>
    <property type="match status" value="1"/>
</dbReference>
<dbReference type="GO" id="GO:0006163">
    <property type="term" value="P:purine nucleotide metabolic process"/>
    <property type="evidence" value="ECO:0007669"/>
    <property type="project" value="UniProtKB-ARBA"/>
</dbReference>
<dbReference type="InterPro" id="IPR005232">
    <property type="entry name" value="LarE"/>
</dbReference>
<dbReference type="Gene3D" id="3.40.50.620">
    <property type="entry name" value="HUPs"/>
    <property type="match status" value="1"/>
</dbReference>
<accession>A0A1V1P1K9</accession>
<evidence type="ECO:0000313" key="3">
    <source>
        <dbReference type="EMBL" id="ETR68762.1"/>
    </source>
</evidence>
<feature type="active site" description="Nucleophile and sulfur donor" evidence="1">
    <location>
        <position position="181"/>
    </location>
</feature>
<dbReference type="AlphaFoldDB" id="A0A1V1P1K9"/>
<evidence type="ECO:0000259" key="2">
    <source>
        <dbReference type="Pfam" id="PF02540"/>
    </source>
</evidence>
<sequence>MSGQSLIIQRKARQLKNILHKRNPLIVAFSGGIDSSYLLIMAVETIGKDNVIAVTARAPFFSPFETRHIEPLIHLASVKHIVVEHHAMTQDVFKSNPPDRCYHCKKMIFSTLRNIADSHKIRHIAHGANTDDLNDYRPGSLAAQEFEIEAPLMDAGLSKFEIRYLAKDYGLSNWNQAAMACLATRIPFHSPITLEKLDMIHRAEVILDNMGFQGARVRLIDRMAKIEIVKNQLSHFFSGTYQTDLYKQLRCIGFENMIVDKEGYKTRL</sequence>
<dbReference type="SUPFAM" id="SSF52402">
    <property type="entry name" value="Adenine nucleotide alpha hydrolases-like"/>
    <property type="match status" value="1"/>
</dbReference>
<dbReference type="Proteomes" id="UP000189670">
    <property type="component" value="Unassembled WGS sequence"/>
</dbReference>
<proteinExistence type="predicted"/>
<dbReference type="EMBL" id="ATBP01000840">
    <property type="protein sequence ID" value="ETR68762.1"/>
    <property type="molecule type" value="Genomic_DNA"/>
</dbReference>
<dbReference type="InterPro" id="IPR022310">
    <property type="entry name" value="NAD/GMP_synthase"/>
</dbReference>
<dbReference type="PANTHER" id="PTHR43169">
    <property type="entry name" value="EXSB FAMILY PROTEIN"/>
    <property type="match status" value="1"/>
</dbReference>
<dbReference type="InterPro" id="IPR014729">
    <property type="entry name" value="Rossmann-like_a/b/a_fold"/>
</dbReference>
<organism evidence="3 4">
    <name type="scientific">Candidatus Magnetoglobus multicellularis str. Araruama</name>
    <dbReference type="NCBI Taxonomy" id="890399"/>
    <lineage>
        <taxon>Bacteria</taxon>
        <taxon>Pseudomonadati</taxon>
        <taxon>Thermodesulfobacteriota</taxon>
        <taxon>Desulfobacteria</taxon>
        <taxon>Desulfobacterales</taxon>
        <taxon>Desulfobacteraceae</taxon>
        <taxon>Candidatus Magnetoglobus</taxon>
    </lineage>
</organism>
<feature type="domain" description="NAD/GMP synthase" evidence="2">
    <location>
        <begin position="9"/>
        <end position="63"/>
    </location>
</feature>
<name>A0A1V1P1K9_9BACT</name>
<reference evidence="4" key="1">
    <citation type="submission" date="2012-11" db="EMBL/GenBank/DDBJ databases">
        <authorList>
            <person name="Lucero-Rivera Y.E."/>
            <person name="Tovar-Ramirez D."/>
        </authorList>
    </citation>
    <scope>NUCLEOTIDE SEQUENCE [LARGE SCALE GENOMIC DNA]</scope>
    <source>
        <strain evidence="4">Araruama</strain>
    </source>
</reference>
<evidence type="ECO:0000256" key="1">
    <source>
        <dbReference type="PIRSR" id="PIRSR006661-1"/>
    </source>
</evidence>
<dbReference type="InterPro" id="IPR052188">
    <property type="entry name" value="Ni-pincer_cofactor_biosynth"/>
</dbReference>
<dbReference type="NCBIfam" id="TIGR00268">
    <property type="entry name" value="ATP-dependent sacrificial sulfur transferase LarE"/>
    <property type="match status" value="1"/>
</dbReference>
<dbReference type="PANTHER" id="PTHR43169:SF2">
    <property type="entry name" value="NAD_GMP SYNTHASE DOMAIN-CONTAINING PROTEIN"/>
    <property type="match status" value="1"/>
</dbReference>
<dbReference type="CDD" id="cd01990">
    <property type="entry name" value="LarE-like"/>
    <property type="match status" value="1"/>
</dbReference>
<evidence type="ECO:0000313" key="4">
    <source>
        <dbReference type="Proteomes" id="UP000189670"/>
    </source>
</evidence>
<comment type="caution">
    <text evidence="3">The sequence shown here is derived from an EMBL/GenBank/DDBJ whole genome shotgun (WGS) entry which is preliminary data.</text>
</comment>
<protein>
    <submittedName>
        <fullName evidence="3">PP-loop domain-containing protein</fullName>
    </submittedName>
</protein>
<gene>
    <name evidence="3" type="ORF">OMM_04369</name>
</gene>
<dbReference type="Pfam" id="PF02540">
    <property type="entry name" value="NAD_synthase"/>
    <property type="match status" value="1"/>
</dbReference>
<dbReference type="GO" id="GO:0016783">
    <property type="term" value="F:sulfurtransferase activity"/>
    <property type="evidence" value="ECO:0007669"/>
    <property type="project" value="InterPro"/>
</dbReference>